<accession>A0A1N7PGH0</accession>
<name>A0A1N7PGH0_9FLAO</name>
<dbReference type="STRING" id="373668.SAMN05421786_105161"/>
<evidence type="ECO:0000313" key="1">
    <source>
        <dbReference type="EMBL" id="SIT09714.1"/>
    </source>
</evidence>
<keyword evidence="2" id="KW-1185">Reference proteome</keyword>
<sequence>MLYIVGDSMQTKQSEKSNIEKNISPKTSTKIDFINYPVDDLEGITGTGDEGVYRNFDFNYKDGETMFILIPKIGAKNWYSQQVTQYQGQDVDSMIDANLSKQSFKSLSKEFNICIFHTPKKYLKHTPNLDAPYTPQVPRKVFLYQYDSNKNIWNTIDTFAVNNENDEAEENKWREKMMSKLNSSDVNQSIVDYVRSKNETHKLILNKECDLNNDNLSDRVLVFSPRKIDAQNRFSTVYVLIHKPDKGLTEYSNSRIINAYNPNSYAEGFINISIKSNFFTIEENISTQPQQNKYTTFVFNKKNKSLDLHKLGFTTLYPDTSQDKEITYTSQDFGLVSFEKYDPKTIKY</sequence>
<proteinExistence type="predicted"/>
<gene>
    <name evidence="1" type="ORF">SAMN05421786_105161</name>
</gene>
<evidence type="ECO:0000313" key="2">
    <source>
        <dbReference type="Proteomes" id="UP000186744"/>
    </source>
</evidence>
<reference evidence="2" key="1">
    <citation type="submission" date="2017-01" db="EMBL/GenBank/DDBJ databases">
        <authorList>
            <person name="Varghese N."/>
            <person name="Submissions S."/>
        </authorList>
    </citation>
    <scope>NUCLEOTIDE SEQUENCE [LARGE SCALE GENOMIC DNA]</scope>
    <source>
        <strain evidence="2">DSM 18017</strain>
    </source>
</reference>
<dbReference type="Proteomes" id="UP000186744">
    <property type="component" value="Unassembled WGS sequence"/>
</dbReference>
<dbReference type="EMBL" id="FTOL01000005">
    <property type="protein sequence ID" value="SIT09714.1"/>
    <property type="molecule type" value="Genomic_DNA"/>
</dbReference>
<organism evidence="1 2">
    <name type="scientific">Chryseobacterium ureilyticum</name>
    <dbReference type="NCBI Taxonomy" id="373668"/>
    <lineage>
        <taxon>Bacteria</taxon>
        <taxon>Pseudomonadati</taxon>
        <taxon>Bacteroidota</taxon>
        <taxon>Flavobacteriia</taxon>
        <taxon>Flavobacteriales</taxon>
        <taxon>Weeksellaceae</taxon>
        <taxon>Chryseobacterium group</taxon>
        <taxon>Chryseobacterium</taxon>
    </lineage>
</organism>
<dbReference type="AlphaFoldDB" id="A0A1N7PGH0"/>
<protein>
    <submittedName>
        <fullName evidence="1">Uncharacterized protein</fullName>
    </submittedName>
</protein>